<dbReference type="RefSeq" id="WP_188160191.1">
    <property type="nucleotide sequence ID" value="NZ_BMGH01000001.1"/>
</dbReference>
<dbReference type="AlphaFoldDB" id="A0A8J2V470"/>
<dbReference type="InterPro" id="IPR021265">
    <property type="entry name" value="DUF2842"/>
</dbReference>
<feature type="transmembrane region" description="Helical" evidence="1">
    <location>
        <begin position="12"/>
        <end position="31"/>
    </location>
</feature>
<gene>
    <name evidence="2" type="ORF">GCM10011342_10170</name>
</gene>
<keyword evidence="1" id="KW-0472">Membrane</keyword>
<sequence length="72" mass="8264">MKLHPRTKKLIGLILFLPALLIYAGIVVTIADHIPDHWAVYLVYYVIMGTIWAFPLKPAMAWMNRPVDDTDD</sequence>
<accession>A0A8J2V470</accession>
<reference evidence="2" key="2">
    <citation type="submission" date="2020-09" db="EMBL/GenBank/DDBJ databases">
        <authorList>
            <person name="Sun Q."/>
            <person name="Zhou Y."/>
        </authorList>
    </citation>
    <scope>NUCLEOTIDE SEQUENCE</scope>
    <source>
        <strain evidence="2">CGMCC 1.12921</strain>
    </source>
</reference>
<proteinExistence type="predicted"/>
<keyword evidence="3" id="KW-1185">Reference proteome</keyword>
<evidence type="ECO:0008006" key="4">
    <source>
        <dbReference type="Google" id="ProtNLM"/>
    </source>
</evidence>
<evidence type="ECO:0000313" key="2">
    <source>
        <dbReference type="EMBL" id="GGD03133.1"/>
    </source>
</evidence>
<name>A0A8J2V470_9PROT</name>
<dbReference type="Proteomes" id="UP000613582">
    <property type="component" value="Unassembled WGS sequence"/>
</dbReference>
<keyword evidence="1" id="KW-1133">Transmembrane helix</keyword>
<evidence type="ECO:0000313" key="3">
    <source>
        <dbReference type="Proteomes" id="UP000613582"/>
    </source>
</evidence>
<organism evidence="2 3">
    <name type="scientific">Aquisalinus flavus</name>
    <dbReference type="NCBI Taxonomy" id="1526572"/>
    <lineage>
        <taxon>Bacteria</taxon>
        <taxon>Pseudomonadati</taxon>
        <taxon>Pseudomonadota</taxon>
        <taxon>Alphaproteobacteria</taxon>
        <taxon>Parvularculales</taxon>
        <taxon>Parvularculaceae</taxon>
        <taxon>Aquisalinus</taxon>
    </lineage>
</organism>
<protein>
    <recommendedName>
        <fullName evidence="4">DUF2842 domain-containing protein</fullName>
    </recommendedName>
</protein>
<evidence type="ECO:0000256" key="1">
    <source>
        <dbReference type="SAM" id="Phobius"/>
    </source>
</evidence>
<comment type="caution">
    <text evidence="2">The sequence shown here is derived from an EMBL/GenBank/DDBJ whole genome shotgun (WGS) entry which is preliminary data.</text>
</comment>
<keyword evidence="1" id="KW-0812">Transmembrane</keyword>
<dbReference type="Pfam" id="PF11003">
    <property type="entry name" value="DUF2842"/>
    <property type="match status" value="1"/>
</dbReference>
<dbReference type="EMBL" id="BMGH01000001">
    <property type="protein sequence ID" value="GGD03133.1"/>
    <property type="molecule type" value="Genomic_DNA"/>
</dbReference>
<reference evidence="2" key="1">
    <citation type="journal article" date="2014" name="Int. J. Syst. Evol. Microbiol.">
        <title>Complete genome sequence of Corynebacterium casei LMG S-19264T (=DSM 44701T), isolated from a smear-ripened cheese.</title>
        <authorList>
            <consortium name="US DOE Joint Genome Institute (JGI-PGF)"/>
            <person name="Walter F."/>
            <person name="Albersmeier A."/>
            <person name="Kalinowski J."/>
            <person name="Ruckert C."/>
        </authorList>
    </citation>
    <scope>NUCLEOTIDE SEQUENCE</scope>
    <source>
        <strain evidence="2">CGMCC 1.12921</strain>
    </source>
</reference>
<feature type="transmembrane region" description="Helical" evidence="1">
    <location>
        <begin position="37"/>
        <end position="56"/>
    </location>
</feature>